<dbReference type="SUPFAM" id="SSF53335">
    <property type="entry name" value="S-adenosyl-L-methionine-dependent methyltransferases"/>
    <property type="match status" value="1"/>
</dbReference>
<reference evidence="2" key="3">
    <citation type="submission" date="2015-06" db="UniProtKB">
        <authorList>
            <consortium name="EnsemblProtists"/>
        </authorList>
    </citation>
    <scope>IDENTIFICATION</scope>
</reference>
<dbReference type="Pfam" id="PF10294">
    <property type="entry name" value="Methyltransf_16"/>
    <property type="match status" value="1"/>
</dbReference>
<name>L1I7H5_GUITC</name>
<dbReference type="InterPro" id="IPR029063">
    <property type="entry name" value="SAM-dependent_MTases_sf"/>
</dbReference>
<sequence length="394" mass="43977">MVLLRGKWEKSPTEWLKHVRHPSTVQPPTKHGVRVVVIEAGKADELRTDVTINPCFEPRDLPWPLEAEQASHLTSCGLAISLVESLRRNEEGEIQSAILKYLDALVSVSEEACHHLNRYKELPLDVGVKPSDEDRACISRIEQLCYEHIDPNGYGESVSNWSGWAALYEVWVRNPKEKLSKLKIYGVEKKMSSFDFGGAHLTGGRIWASSLLLIRWLSSIAGALLLGEGPILELGAGLGVVGIALAKQGHKVVVSDREPALLARMQENVEVNQVERTCKVLDLDWAEVAKPRVSKLLKAQGFSSVVAADIIYEEEMADLILGVLPYALPRGGNVVIITPLKHRKGTVSFKEKLERRGFEFSSQLLHCNPSLHELFAYYEPDQEYLGYVIRIKSS</sequence>
<reference evidence="3" key="2">
    <citation type="submission" date="2012-11" db="EMBL/GenBank/DDBJ databases">
        <authorList>
            <person name="Kuo A."/>
            <person name="Curtis B.A."/>
            <person name="Tanifuji G."/>
            <person name="Burki F."/>
            <person name="Gruber A."/>
            <person name="Irimia M."/>
            <person name="Maruyama S."/>
            <person name="Arias M.C."/>
            <person name="Ball S.G."/>
            <person name="Gile G.H."/>
            <person name="Hirakawa Y."/>
            <person name="Hopkins J.F."/>
            <person name="Rensing S.A."/>
            <person name="Schmutz J."/>
            <person name="Symeonidi A."/>
            <person name="Elias M."/>
            <person name="Eveleigh R.J."/>
            <person name="Herman E.K."/>
            <person name="Klute M.J."/>
            <person name="Nakayama T."/>
            <person name="Obornik M."/>
            <person name="Reyes-Prieto A."/>
            <person name="Armbrust E.V."/>
            <person name="Aves S.J."/>
            <person name="Beiko R.G."/>
            <person name="Coutinho P."/>
            <person name="Dacks J.B."/>
            <person name="Durnford D.G."/>
            <person name="Fast N.M."/>
            <person name="Green B.R."/>
            <person name="Grisdale C."/>
            <person name="Hempe F."/>
            <person name="Henrissat B."/>
            <person name="Hoppner M.P."/>
            <person name="Ishida K.-I."/>
            <person name="Kim E."/>
            <person name="Koreny L."/>
            <person name="Kroth P.G."/>
            <person name="Liu Y."/>
            <person name="Malik S.-B."/>
            <person name="Maier U.G."/>
            <person name="McRose D."/>
            <person name="Mock T."/>
            <person name="Neilson J.A."/>
            <person name="Onodera N.T."/>
            <person name="Poole A.M."/>
            <person name="Pritham E.J."/>
            <person name="Richards T.A."/>
            <person name="Rocap G."/>
            <person name="Roy S.W."/>
            <person name="Sarai C."/>
            <person name="Schaack S."/>
            <person name="Shirato S."/>
            <person name="Slamovits C.H."/>
            <person name="Spencer D.F."/>
            <person name="Suzuki S."/>
            <person name="Worden A.Z."/>
            <person name="Zauner S."/>
            <person name="Barry K."/>
            <person name="Bell C."/>
            <person name="Bharti A.K."/>
            <person name="Crow J.A."/>
            <person name="Grimwood J."/>
            <person name="Kramer R."/>
            <person name="Lindquist E."/>
            <person name="Lucas S."/>
            <person name="Salamov A."/>
            <person name="McFadden G.I."/>
            <person name="Lane C.E."/>
            <person name="Keeling P.J."/>
            <person name="Gray M.W."/>
            <person name="Grigoriev I.V."/>
            <person name="Archibald J.M."/>
        </authorList>
    </citation>
    <scope>NUCLEOTIDE SEQUENCE</scope>
    <source>
        <strain evidence="3">CCMP2712</strain>
    </source>
</reference>
<keyword evidence="3" id="KW-1185">Reference proteome</keyword>
<dbReference type="Gene3D" id="3.40.50.150">
    <property type="entry name" value="Vaccinia Virus protein VP39"/>
    <property type="match status" value="1"/>
</dbReference>
<dbReference type="STRING" id="905079.L1I7H5"/>
<dbReference type="EnsemblProtists" id="EKX31785">
    <property type="protein sequence ID" value="EKX31785"/>
    <property type="gene ID" value="GUITHDRAFT_149075"/>
</dbReference>
<dbReference type="EMBL" id="JH993237">
    <property type="protein sequence ID" value="EKX31785.1"/>
    <property type="molecule type" value="Genomic_DNA"/>
</dbReference>
<evidence type="ECO:0000313" key="2">
    <source>
        <dbReference type="EnsemblProtists" id="EKX31785"/>
    </source>
</evidence>
<dbReference type="KEGG" id="gtt:GUITHDRAFT_149075"/>
<dbReference type="InterPro" id="IPR019410">
    <property type="entry name" value="Methyltransf_16"/>
</dbReference>
<dbReference type="GeneID" id="17288509"/>
<dbReference type="Proteomes" id="UP000011087">
    <property type="component" value="Unassembled WGS sequence"/>
</dbReference>
<proteinExistence type="predicted"/>
<reference evidence="1 3" key="1">
    <citation type="journal article" date="2012" name="Nature">
        <title>Algal genomes reveal evolutionary mosaicism and the fate of nucleomorphs.</title>
        <authorList>
            <consortium name="DOE Joint Genome Institute"/>
            <person name="Curtis B.A."/>
            <person name="Tanifuji G."/>
            <person name="Burki F."/>
            <person name="Gruber A."/>
            <person name="Irimia M."/>
            <person name="Maruyama S."/>
            <person name="Arias M.C."/>
            <person name="Ball S.G."/>
            <person name="Gile G.H."/>
            <person name="Hirakawa Y."/>
            <person name="Hopkins J.F."/>
            <person name="Kuo A."/>
            <person name="Rensing S.A."/>
            <person name="Schmutz J."/>
            <person name="Symeonidi A."/>
            <person name="Elias M."/>
            <person name="Eveleigh R.J."/>
            <person name="Herman E.K."/>
            <person name="Klute M.J."/>
            <person name="Nakayama T."/>
            <person name="Obornik M."/>
            <person name="Reyes-Prieto A."/>
            <person name="Armbrust E.V."/>
            <person name="Aves S.J."/>
            <person name="Beiko R.G."/>
            <person name="Coutinho P."/>
            <person name="Dacks J.B."/>
            <person name="Durnford D.G."/>
            <person name="Fast N.M."/>
            <person name="Green B.R."/>
            <person name="Grisdale C.J."/>
            <person name="Hempel F."/>
            <person name="Henrissat B."/>
            <person name="Hoppner M.P."/>
            <person name="Ishida K."/>
            <person name="Kim E."/>
            <person name="Koreny L."/>
            <person name="Kroth P.G."/>
            <person name="Liu Y."/>
            <person name="Malik S.B."/>
            <person name="Maier U.G."/>
            <person name="McRose D."/>
            <person name="Mock T."/>
            <person name="Neilson J.A."/>
            <person name="Onodera N.T."/>
            <person name="Poole A.M."/>
            <person name="Pritham E.J."/>
            <person name="Richards T.A."/>
            <person name="Rocap G."/>
            <person name="Roy S.W."/>
            <person name="Sarai C."/>
            <person name="Schaack S."/>
            <person name="Shirato S."/>
            <person name="Slamovits C.H."/>
            <person name="Spencer D.F."/>
            <person name="Suzuki S."/>
            <person name="Worden A.Z."/>
            <person name="Zauner S."/>
            <person name="Barry K."/>
            <person name="Bell C."/>
            <person name="Bharti A.K."/>
            <person name="Crow J.A."/>
            <person name="Grimwood J."/>
            <person name="Kramer R."/>
            <person name="Lindquist E."/>
            <person name="Lucas S."/>
            <person name="Salamov A."/>
            <person name="McFadden G.I."/>
            <person name="Lane C.E."/>
            <person name="Keeling P.J."/>
            <person name="Gray M.W."/>
            <person name="Grigoriev I.V."/>
            <person name="Archibald J.M."/>
        </authorList>
    </citation>
    <scope>NUCLEOTIDE SEQUENCE</scope>
    <source>
        <strain evidence="1 3">CCMP2712</strain>
    </source>
</reference>
<gene>
    <name evidence="1" type="ORF">GUITHDRAFT_149075</name>
</gene>
<evidence type="ECO:0008006" key="4">
    <source>
        <dbReference type="Google" id="ProtNLM"/>
    </source>
</evidence>
<dbReference type="PANTHER" id="PTHR14614">
    <property type="entry name" value="HEPATOCELLULAR CARCINOMA-ASSOCIATED ANTIGEN"/>
    <property type="match status" value="1"/>
</dbReference>
<protein>
    <recommendedName>
        <fullName evidence="4">FAM86 N-terminal domain-containing protein</fullName>
    </recommendedName>
</protein>
<dbReference type="PANTHER" id="PTHR14614:SF132">
    <property type="entry name" value="PROTEIN-LYSINE METHYLTRANSFERASE C42C1.13"/>
    <property type="match status" value="1"/>
</dbReference>
<dbReference type="RefSeq" id="XP_005818765.1">
    <property type="nucleotide sequence ID" value="XM_005818708.1"/>
</dbReference>
<dbReference type="PaxDb" id="55529-EKX31785"/>
<dbReference type="AlphaFoldDB" id="L1I7H5"/>
<organism evidence="1">
    <name type="scientific">Guillardia theta (strain CCMP2712)</name>
    <name type="common">Cryptophyte</name>
    <dbReference type="NCBI Taxonomy" id="905079"/>
    <lineage>
        <taxon>Eukaryota</taxon>
        <taxon>Cryptophyceae</taxon>
        <taxon>Pyrenomonadales</taxon>
        <taxon>Geminigeraceae</taxon>
        <taxon>Guillardia</taxon>
    </lineage>
</organism>
<dbReference type="OrthoDB" id="443981at2759"/>
<dbReference type="HOGENOM" id="CLU_701043_0_0_1"/>
<accession>L1I7H5</accession>
<evidence type="ECO:0000313" key="3">
    <source>
        <dbReference type="Proteomes" id="UP000011087"/>
    </source>
</evidence>
<evidence type="ECO:0000313" key="1">
    <source>
        <dbReference type="EMBL" id="EKX31785.1"/>
    </source>
</evidence>